<comment type="caution">
    <text evidence="1">The sequence shown here is derived from an EMBL/GenBank/DDBJ whole genome shotgun (WGS) entry which is preliminary data.</text>
</comment>
<gene>
    <name evidence="1" type="ORF">LCGC14_2830920</name>
</gene>
<reference evidence="1" key="1">
    <citation type="journal article" date="2015" name="Nature">
        <title>Complex archaea that bridge the gap between prokaryotes and eukaryotes.</title>
        <authorList>
            <person name="Spang A."/>
            <person name="Saw J.H."/>
            <person name="Jorgensen S.L."/>
            <person name="Zaremba-Niedzwiedzka K."/>
            <person name="Martijn J."/>
            <person name="Lind A.E."/>
            <person name="van Eijk R."/>
            <person name="Schleper C."/>
            <person name="Guy L."/>
            <person name="Ettema T.J."/>
        </authorList>
    </citation>
    <scope>NUCLEOTIDE SEQUENCE</scope>
</reference>
<evidence type="ECO:0000313" key="1">
    <source>
        <dbReference type="EMBL" id="KKK79692.1"/>
    </source>
</evidence>
<dbReference type="AlphaFoldDB" id="A0A0F8YE34"/>
<proteinExistence type="predicted"/>
<sequence length="45" mass="4979">TKDIHEVSVVKDICLPLGMTTQEATLTTEKIGKAVEKHSGNKRRD</sequence>
<organism evidence="1">
    <name type="scientific">marine sediment metagenome</name>
    <dbReference type="NCBI Taxonomy" id="412755"/>
    <lineage>
        <taxon>unclassified sequences</taxon>
        <taxon>metagenomes</taxon>
        <taxon>ecological metagenomes</taxon>
    </lineage>
</organism>
<feature type="non-terminal residue" evidence="1">
    <location>
        <position position="1"/>
    </location>
</feature>
<name>A0A0F8YE34_9ZZZZ</name>
<dbReference type="EMBL" id="LAZR01053912">
    <property type="protein sequence ID" value="KKK79692.1"/>
    <property type="molecule type" value="Genomic_DNA"/>
</dbReference>
<protein>
    <submittedName>
        <fullName evidence="1">Uncharacterized protein</fullName>
    </submittedName>
</protein>
<accession>A0A0F8YE34</accession>